<dbReference type="EMBL" id="JASNQZ010000004">
    <property type="protein sequence ID" value="KAL0957909.1"/>
    <property type="molecule type" value="Genomic_DNA"/>
</dbReference>
<evidence type="ECO:0000313" key="2">
    <source>
        <dbReference type="Proteomes" id="UP001556367"/>
    </source>
</evidence>
<sequence length="114" mass="12731">MCHGGSGCRNKQQFTIGLQKGTKRESNSAILLTQHPASPDRDGVALLISLSQEKLQRGLTREADLVHFVVREDGYWKLQHSAGAPYGNLIDLDQYETDPHSLYCCKVCPFRNSN</sequence>
<keyword evidence="2" id="KW-1185">Reference proteome</keyword>
<proteinExistence type="predicted"/>
<protein>
    <submittedName>
        <fullName evidence="1">Uncharacterized protein</fullName>
    </submittedName>
</protein>
<dbReference type="Proteomes" id="UP001556367">
    <property type="component" value="Unassembled WGS sequence"/>
</dbReference>
<comment type="caution">
    <text evidence="1">The sequence shown here is derived from an EMBL/GenBank/DDBJ whole genome shotgun (WGS) entry which is preliminary data.</text>
</comment>
<evidence type="ECO:0000313" key="1">
    <source>
        <dbReference type="EMBL" id="KAL0957909.1"/>
    </source>
</evidence>
<gene>
    <name evidence="1" type="ORF">HGRIS_000090</name>
</gene>
<reference evidence="2" key="1">
    <citation type="submission" date="2024-06" db="EMBL/GenBank/DDBJ databases">
        <title>Multi-omics analyses provide insights into the biosynthesis of the anticancer antibiotic pleurotin in Hohenbuehelia grisea.</title>
        <authorList>
            <person name="Weaver J.A."/>
            <person name="Alberti F."/>
        </authorList>
    </citation>
    <scope>NUCLEOTIDE SEQUENCE [LARGE SCALE GENOMIC DNA]</scope>
    <source>
        <strain evidence="2">T-177</strain>
    </source>
</reference>
<organism evidence="1 2">
    <name type="scientific">Hohenbuehelia grisea</name>
    <dbReference type="NCBI Taxonomy" id="104357"/>
    <lineage>
        <taxon>Eukaryota</taxon>
        <taxon>Fungi</taxon>
        <taxon>Dikarya</taxon>
        <taxon>Basidiomycota</taxon>
        <taxon>Agaricomycotina</taxon>
        <taxon>Agaricomycetes</taxon>
        <taxon>Agaricomycetidae</taxon>
        <taxon>Agaricales</taxon>
        <taxon>Pleurotineae</taxon>
        <taxon>Pleurotaceae</taxon>
        <taxon>Hohenbuehelia</taxon>
    </lineage>
</organism>
<name>A0ABR3JQN0_9AGAR</name>
<accession>A0ABR3JQN0</accession>